<feature type="compositionally biased region" description="Acidic residues" evidence="1">
    <location>
        <begin position="152"/>
        <end position="164"/>
    </location>
</feature>
<evidence type="ECO:0000256" key="1">
    <source>
        <dbReference type="SAM" id="MobiDB-lite"/>
    </source>
</evidence>
<feature type="region of interest" description="Disordered" evidence="1">
    <location>
        <begin position="1"/>
        <end position="49"/>
    </location>
</feature>
<accession>A0ABR0ESM2</accession>
<proteinExistence type="predicted"/>
<gene>
    <name evidence="2" type="ORF">PRZ48_004758</name>
</gene>
<dbReference type="EMBL" id="JAXOVC010000003">
    <property type="protein sequence ID" value="KAK4503843.1"/>
    <property type="molecule type" value="Genomic_DNA"/>
</dbReference>
<organism evidence="2 3">
    <name type="scientific">Zasmidium cellare</name>
    <name type="common">Wine cellar mold</name>
    <name type="synonym">Racodium cellare</name>
    <dbReference type="NCBI Taxonomy" id="395010"/>
    <lineage>
        <taxon>Eukaryota</taxon>
        <taxon>Fungi</taxon>
        <taxon>Dikarya</taxon>
        <taxon>Ascomycota</taxon>
        <taxon>Pezizomycotina</taxon>
        <taxon>Dothideomycetes</taxon>
        <taxon>Dothideomycetidae</taxon>
        <taxon>Mycosphaerellales</taxon>
        <taxon>Mycosphaerellaceae</taxon>
        <taxon>Zasmidium</taxon>
    </lineage>
</organism>
<keyword evidence="3" id="KW-1185">Reference proteome</keyword>
<name>A0ABR0ESM2_ZASCE</name>
<protein>
    <submittedName>
        <fullName evidence="2">Uncharacterized protein</fullName>
    </submittedName>
</protein>
<evidence type="ECO:0000313" key="2">
    <source>
        <dbReference type="EMBL" id="KAK4503843.1"/>
    </source>
</evidence>
<reference evidence="2 3" key="1">
    <citation type="journal article" date="2023" name="G3 (Bethesda)">
        <title>A chromosome-level genome assembly of Zasmidium syzygii isolated from banana leaves.</title>
        <authorList>
            <person name="van Westerhoven A.C."/>
            <person name="Mehrabi R."/>
            <person name="Talebi R."/>
            <person name="Steentjes M.B.F."/>
            <person name="Corcolon B."/>
            <person name="Chong P.A."/>
            <person name="Kema G.H.J."/>
            <person name="Seidl M.F."/>
        </authorList>
    </citation>
    <scope>NUCLEOTIDE SEQUENCE [LARGE SCALE GENOMIC DNA]</scope>
    <source>
        <strain evidence="2 3">P124</strain>
    </source>
</reference>
<feature type="region of interest" description="Disordered" evidence="1">
    <location>
        <begin position="138"/>
        <end position="228"/>
    </location>
</feature>
<comment type="caution">
    <text evidence="2">The sequence shown here is derived from an EMBL/GenBank/DDBJ whole genome shotgun (WGS) entry which is preliminary data.</text>
</comment>
<evidence type="ECO:0000313" key="3">
    <source>
        <dbReference type="Proteomes" id="UP001305779"/>
    </source>
</evidence>
<dbReference type="Proteomes" id="UP001305779">
    <property type="component" value="Unassembled WGS sequence"/>
</dbReference>
<sequence length="637" mass="71468">MPESSRSRKRQLPSTSQSGRKRHQSVQWRPDLEAGASGTGNTDTRTRNPDFSIIPEYATVPLHKYLNTEDLKVIRGLKYKRDKRDEKDPDDHVQAQRDFLAEWTQFVVDKYKDRRAMTEKGVVMELVPKDAPIRRREVVEHVSSGEGSVLTSDEEEEGEDSEVVEEVKAPRVTRPLKGKRTSSVARFRPPPCDHFPSRPSPAVRRPTVPTPPAPAKVKPANKVEPASKVETEEMKFSADLLNDNGKDDIVCERLYELIGDIQAFAQLFTAKEIKTKPADFLDALLQKENEQLIRYIGCLSQGGKNGVKAWEDLVTSPDTREALVFGIVGRALKEHVFSDLWFGGNAEQKEELKALEKSGAGGDGFARTMARSKKTQKLNKDADLKPISEAGNIMTQRIEKMLAPFYDGKTERLSGTLYGKLAGIVDKAGSLSRLMRLVPDVVYYWTSTFKDEEFAPQHMECYNLHDMIRNSPYEKKVVGGIERAVPREGASPDQTEAIVKIVCFPGLVAYRKGGGALAQEQLANEENRPDNAPPDVKRARKVLKRNGEAYTGDEGFRSKTIVKNVVYLIWGKQRLLTREAGTSRHIDAVRDGNMERYTKDYDGFVELYDVAQDKWKREAARASPTRSSSLGGILGRS</sequence>